<dbReference type="AlphaFoldDB" id="A0A1H5KX61"/>
<organism evidence="5 6">
    <name type="scientific">Jiangella alba</name>
    <dbReference type="NCBI Taxonomy" id="561176"/>
    <lineage>
        <taxon>Bacteria</taxon>
        <taxon>Bacillati</taxon>
        <taxon>Actinomycetota</taxon>
        <taxon>Actinomycetes</taxon>
        <taxon>Jiangellales</taxon>
        <taxon>Jiangellaceae</taxon>
        <taxon>Jiangella</taxon>
    </lineage>
</organism>
<dbReference type="EMBL" id="FNUC01000003">
    <property type="protein sequence ID" value="SEE69425.1"/>
    <property type="molecule type" value="Genomic_DNA"/>
</dbReference>
<evidence type="ECO:0000256" key="3">
    <source>
        <dbReference type="ARBA" id="ARBA00023239"/>
    </source>
</evidence>
<dbReference type="PANTHER" id="PTHR48078:SF6">
    <property type="entry name" value="L-THREONINE DEHYDRATASE CATABOLIC TDCB"/>
    <property type="match status" value="1"/>
</dbReference>
<dbReference type="InterPro" id="IPR036052">
    <property type="entry name" value="TrpB-like_PALP_sf"/>
</dbReference>
<dbReference type="GO" id="GO:0003941">
    <property type="term" value="F:L-serine ammonia-lyase activity"/>
    <property type="evidence" value="ECO:0007669"/>
    <property type="project" value="TreeGrafter"/>
</dbReference>
<name>A0A1H5KX61_9ACTN</name>
<feature type="domain" description="Tryptophan synthase beta chain-like PALP" evidence="4">
    <location>
        <begin position="21"/>
        <end position="323"/>
    </location>
</feature>
<gene>
    <name evidence="5" type="ORF">SAMN04488561_2300</name>
</gene>
<evidence type="ECO:0000313" key="5">
    <source>
        <dbReference type="EMBL" id="SEE69425.1"/>
    </source>
</evidence>
<keyword evidence="2" id="KW-0663">Pyridoxal phosphate</keyword>
<evidence type="ECO:0000313" key="6">
    <source>
        <dbReference type="Proteomes" id="UP000181980"/>
    </source>
</evidence>
<dbReference type="OrthoDB" id="9778118at2"/>
<dbReference type="GO" id="GO:0006567">
    <property type="term" value="P:L-threonine catabolic process"/>
    <property type="evidence" value="ECO:0007669"/>
    <property type="project" value="TreeGrafter"/>
</dbReference>
<sequence>MTEGMWRYADRLPAVAPKSIVSLGEGGTPVLDLTEALGRRLGVASVVAKAEDRNPTGSFKARIASVAYSLVNERGLAGTVGTSSGNGGAAAAAYAAAAGSRAILFTLTDTAPVKLREILVMGATVHRVAGVGHDAASTRAVADTIAEQAEQRGFAPMLTAFHYAPEAMQGVSTIAFELAEQAPELTALYLPVGGGGLLTGVHRGYRDLGRVPRLVGVQPSGSAALRRALDGFPGGIAGTVQTTVSGLQMAALYDTDGAVGAVRESGGHAVEIGDEEIWQAQEELARCGLLVEPAGATALAGLFADARAGRLRRDDHVAIVLTGAGYKDRDALRRMAPADDTPVISSGDVPARLDALLGRTR</sequence>
<proteinExistence type="predicted"/>
<keyword evidence="3" id="KW-0456">Lyase</keyword>
<evidence type="ECO:0000256" key="2">
    <source>
        <dbReference type="ARBA" id="ARBA00022898"/>
    </source>
</evidence>
<accession>A0A1H5KX61</accession>
<dbReference type="STRING" id="561176.SAMN04488561_2300"/>
<dbReference type="SUPFAM" id="SSF53686">
    <property type="entry name" value="Tryptophan synthase beta subunit-like PLP-dependent enzymes"/>
    <property type="match status" value="1"/>
</dbReference>
<comment type="cofactor">
    <cofactor evidence="1">
        <name>pyridoxal 5'-phosphate</name>
        <dbReference type="ChEBI" id="CHEBI:597326"/>
    </cofactor>
</comment>
<evidence type="ECO:0000259" key="4">
    <source>
        <dbReference type="Pfam" id="PF00291"/>
    </source>
</evidence>
<dbReference type="Proteomes" id="UP000181980">
    <property type="component" value="Unassembled WGS sequence"/>
</dbReference>
<dbReference type="PANTHER" id="PTHR48078">
    <property type="entry name" value="THREONINE DEHYDRATASE, MITOCHONDRIAL-RELATED"/>
    <property type="match status" value="1"/>
</dbReference>
<evidence type="ECO:0000256" key="1">
    <source>
        <dbReference type="ARBA" id="ARBA00001933"/>
    </source>
</evidence>
<dbReference type="GO" id="GO:0004794">
    <property type="term" value="F:threonine deaminase activity"/>
    <property type="evidence" value="ECO:0007669"/>
    <property type="project" value="TreeGrafter"/>
</dbReference>
<dbReference type="InterPro" id="IPR050147">
    <property type="entry name" value="Ser/Thr_Dehydratase"/>
</dbReference>
<dbReference type="Gene3D" id="3.40.50.1100">
    <property type="match status" value="2"/>
</dbReference>
<dbReference type="Pfam" id="PF00291">
    <property type="entry name" value="PALP"/>
    <property type="match status" value="1"/>
</dbReference>
<dbReference type="GO" id="GO:0006565">
    <property type="term" value="P:L-serine catabolic process"/>
    <property type="evidence" value="ECO:0007669"/>
    <property type="project" value="TreeGrafter"/>
</dbReference>
<dbReference type="RefSeq" id="WP_141711683.1">
    <property type="nucleotide sequence ID" value="NZ_FNUC01000003.1"/>
</dbReference>
<keyword evidence="6" id="KW-1185">Reference proteome</keyword>
<reference evidence="6" key="1">
    <citation type="submission" date="2016-10" db="EMBL/GenBank/DDBJ databases">
        <authorList>
            <person name="Varghese N."/>
            <person name="Submissions S."/>
        </authorList>
    </citation>
    <scope>NUCLEOTIDE SEQUENCE [LARGE SCALE GENOMIC DNA]</scope>
    <source>
        <strain evidence="6">DSM 45237</strain>
    </source>
</reference>
<dbReference type="GO" id="GO:0009097">
    <property type="term" value="P:isoleucine biosynthetic process"/>
    <property type="evidence" value="ECO:0007669"/>
    <property type="project" value="TreeGrafter"/>
</dbReference>
<protein>
    <submittedName>
        <fullName evidence="5">Threonine synthase</fullName>
    </submittedName>
</protein>
<dbReference type="InterPro" id="IPR001926">
    <property type="entry name" value="TrpB-like_PALP"/>
</dbReference>